<dbReference type="EMBL" id="CAIIXF020000006">
    <property type="protein sequence ID" value="CAH1787144.1"/>
    <property type="molecule type" value="Genomic_DNA"/>
</dbReference>
<keyword evidence="8" id="KW-1185">Reference proteome</keyword>
<reference evidence="7" key="1">
    <citation type="submission" date="2022-03" db="EMBL/GenBank/DDBJ databases">
        <authorList>
            <person name="Martin C."/>
        </authorList>
    </citation>
    <scope>NUCLEOTIDE SEQUENCE</scope>
</reference>
<dbReference type="AlphaFoldDB" id="A0A8J1TXX5"/>
<dbReference type="GO" id="GO:0022857">
    <property type="term" value="F:transmembrane transporter activity"/>
    <property type="evidence" value="ECO:0007669"/>
    <property type="project" value="InterPro"/>
</dbReference>
<evidence type="ECO:0000313" key="8">
    <source>
        <dbReference type="Proteomes" id="UP000749559"/>
    </source>
</evidence>
<dbReference type="InterPro" id="IPR036259">
    <property type="entry name" value="MFS_trans_sf"/>
</dbReference>
<keyword evidence="3" id="KW-0812">Transmembrane</keyword>
<dbReference type="Proteomes" id="UP000749559">
    <property type="component" value="Unassembled WGS sequence"/>
</dbReference>
<gene>
    <name evidence="7" type="ORF">OFUS_LOCUS12904</name>
</gene>
<comment type="similarity">
    <text evidence="6">Belongs to the major facilitator superfamily. Spinster (TC 2.A.1.49) family.</text>
</comment>
<evidence type="ECO:0000256" key="6">
    <source>
        <dbReference type="ARBA" id="ARBA00024338"/>
    </source>
</evidence>
<dbReference type="InterPro" id="IPR011701">
    <property type="entry name" value="MFS"/>
</dbReference>
<comment type="subcellular location">
    <subcellularLocation>
        <location evidence="1">Membrane</location>
        <topology evidence="1">Multi-pass membrane protein</topology>
    </subcellularLocation>
</comment>
<comment type="caution">
    <text evidence="7">The sequence shown here is derived from an EMBL/GenBank/DDBJ whole genome shotgun (WGS) entry which is preliminary data.</text>
</comment>
<evidence type="ECO:0000256" key="5">
    <source>
        <dbReference type="ARBA" id="ARBA00023136"/>
    </source>
</evidence>
<sequence length="522" mass="58097">PLKLKMDKSNNAPLCSRIYPYYVLLILMLVYLTNQLDRYVLVPTNIAMSNDLKYGDRICEATNGTSTKIWLANHAINSTADNYCKNNEHLCDEQTKSNWNETLCSWYYLGTGIEYQLLAGPLFIILFSLSGVPLGVIAEVSSANRKNLLTLIIFLWSCMTILSGLAQTYWHVALTRLLIGVFQAGCTPFSASIISDYFSSTQRGFALGFYNWGIYIGYSMSFLMNITTRLVGWRPVYIIAGAPGIVISIVVFFTVKEPERHGMTAASKLEDTAQDKSSANVDQSVAMASNASKFKEALRTFTNPVLLFLCLGGAIRNGGGYVWSYNINNFFTYYHPGTRVEMYMSWIPIVFGAIGAIGGGYISDKLLRQRGLSARLLVLICSQILAAPFQVGTLFLDPPWAFISQIPAYIFGEMWIGVCLAVVVDLVPYNLRASAVALYVFIISAIGGNMNIFVSPISEVLDLRIALLITFPGLYVLGAAFFLLTLIIMKVCKKRLPNHDDLDEYTPLLQEKKYRNGSVRRA</sequence>
<name>A0A8J1TXX5_OWEFU</name>
<dbReference type="GO" id="GO:0016020">
    <property type="term" value="C:membrane"/>
    <property type="evidence" value="ECO:0007669"/>
    <property type="project" value="UniProtKB-SubCell"/>
</dbReference>
<evidence type="ECO:0000256" key="4">
    <source>
        <dbReference type="ARBA" id="ARBA00022989"/>
    </source>
</evidence>
<proteinExistence type="inferred from homology"/>
<organism evidence="7 8">
    <name type="scientific">Owenia fusiformis</name>
    <name type="common">Polychaete worm</name>
    <dbReference type="NCBI Taxonomy" id="6347"/>
    <lineage>
        <taxon>Eukaryota</taxon>
        <taxon>Metazoa</taxon>
        <taxon>Spiralia</taxon>
        <taxon>Lophotrochozoa</taxon>
        <taxon>Annelida</taxon>
        <taxon>Polychaeta</taxon>
        <taxon>Sedentaria</taxon>
        <taxon>Canalipalpata</taxon>
        <taxon>Sabellida</taxon>
        <taxon>Oweniida</taxon>
        <taxon>Oweniidae</taxon>
        <taxon>Owenia</taxon>
    </lineage>
</organism>
<dbReference type="InterPro" id="IPR020846">
    <property type="entry name" value="MFS_dom"/>
</dbReference>
<keyword evidence="2" id="KW-0813">Transport</keyword>
<dbReference type="PANTHER" id="PTHR23505">
    <property type="entry name" value="SPINSTER"/>
    <property type="match status" value="1"/>
</dbReference>
<evidence type="ECO:0000256" key="2">
    <source>
        <dbReference type="ARBA" id="ARBA00022448"/>
    </source>
</evidence>
<evidence type="ECO:0000313" key="7">
    <source>
        <dbReference type="EMBL" id="CAH1787144.1"/>
    </source>
</evidence>
<dbReference type="Pfam" id="PF07690">
    <property type="entry name" value="MFS_1"/>
    <property type="match status" value="1"/>
</dbReference>
<keyword evidence="4" id="KW-1133">Transmembrane helix</keyword>
<dbReference type="Gene3D" id="1.20.1250.20">
    <property type="entry name" value="MFS general substrate transporter like domains"/>
    <property type="match status" value="1"/>
</dbReference>
<feature type="non-terminal residue" evidence="7">
    <location>
        <position position="522"/>
    </location>
</feature>
<accession>A0A8J1TXX5</accession>
<dbReference type="PANTHER" id="PTHR23505:SF79">
    <property type="entry name" value="PROTEIN SPINSTER"/>
    <property type="match status" value="1"/>
</dbReference>
<dbReference type="PROSITE" id="PS50850">
    <property type="entry name" value="MFS"/>
    <property type="match status" value="1"/>
</dbReference>
<evidence type="ECO:0000256" key="3">
    <source>
        <dbReference type="ARBA" id="ARBA00022692"/>
    </source>
</evidence>
<dbReference type="InterPro" id="IPR044770">
    <property type="entry name" value="MFS_spinster-like"/>
</dbReference>
<dbReference type="OrthoDB" id="3639251at2759"/>
<evidence type="ECO:0000256" key="1">
    <source>
        <dbReference type="ARBA" id="ARBA00004141"/>
    </source>
</evidence>
<protein>
    <submittedName>
        <fullName evidence="7">Uncharacterized protein</fullName>
    </submittedName>
</protein>
<keyword evidence="5" id="KW-0472">Membrane</keyword>
<dbReference type="SUPFAM" id="SSF103473">
    <property type="entry name" value="MFS general substrate transporter"/>
    <property type="match status" value="1"/>
</dbReference>